<protein>
    <submittedName>
        <fullName evidence="3">Iron ABC transporter substrate-binding protein</fullName>
    </submittedName>
</protein>
<dbReference type="AlphaFoldDB" id="A0A8J2UET5"/>
<feature type="region of interest" description="Disordered" evidence="1">
    <location>
        <begin position="29"/>
        <end position="56"/>
    </location>
</feature>
<evidence type="ECO:0000313" key="3">
    <source>
        <dbReference type="EMBL" id="GGB07991.1"/>
    </source>
</evidence>
<evidence type="ECO:0000256" key="1">
    <source>
        <dbReference type="SAM" id="MobiDB-lite"/>
    </source>
</evidence>
<dbReference type="Proteomes" id="UP000607559">
    <property type="component" value="Unassembled WGS sequence"/>
</dbReference>
<dbReference type="GO" id="GO:0071281">
    <property type="term" value="P:cellular response to iron ion"/>
    <property type="evidence" value="ECO:0007669"/>
    <property type="project" value="TreeGrafter"/>
</dbReference>
<feature type="domain" description="Fe/B12 periplasmic-binding" evidence="2">
    <location>
        <begin position="135"/>
        <end position="320"/>
    </location>
</feature>
<sequence>MYSQSGGKGFLFISFVAMFMASGCGHSGQSGSGAAATEQGAAGTEQDTAGASQAAGGAVRPGHTILKYAHGFRIDDHGSYREVSIVNHSAGKTDTLHYLLVEEGSKPPAGRPGVPVITTPVKTMAVSSSVHIAMAQFVGVADRITGVGNLNYLYSPIVREGIRTGKVKQIGIESSINYELLVAMHPGVFIIMSNPDAAFGQYKTLTDAGIPVIPGADWLETTPLGRAEWVKLIGALVGREDSVAKKFDSVERAYLALAAIGSSAKVKPSVITGIPYNGVWYTPAGESYVAKYLHDAGADYHWADTKGIGSLGLNIESVVPIALKADYWLQPGDAGSLKDITDKDNRFGSFHSFATGNVYNDNRRVNDLGSNDYWESGAVNPHLILGDLIRILHPGALPQDTLYYFKQLK</sequence>
<keyword evidence="4" id="KW-1185">Reference proteome</keyword>
<evidence type="ECO:0000259" key="2">
    <source>
        <dbReference type="Pfam" id="PF01497"/>
    </source>
</evidence>
<accession>A0A8J2UET5</accession>
<dbReference type="Gene3D" id="3.40.50.1980">
    <property type="entry name" value="Nitrogenase molybdenum iron protein domain"/>
    <property type="match status" value="2"/>
</dbReference>
<dbReference type="InterPro" id="IPR002491">
    <property type="entry name" value="ABC_transptr_periplasmic_BD"/>
</dbReference>
<proteinExistence type="predicted"/>
<feature type="compositionally biased region" description="Low complexity" evidence="1">
    <location>
        <begin position="32"/>
        <end position="45"/>
    </location>
</feature>
<dbReference type="SUPFAM" id="SSF53807">
    <property type="entry name" value="Helical backbone' metal receptor"/>
    <property type="match status" value="1"/>
</dbReference>
<reference evidence="3" key="2">
    <citation type="submission" date="2020-09" db="EMBL/GenBank/DDBJ databases">
        <authorList>
            <person name="Sun Q."/>
            <person name="Zhou Y."/>
        </authorList>
    </citation>
    <scope>NUCLEOTIDE SEQUENCE</scope>
    <source>
        <strain evidence="3">CGMCC 1.15448</strain>
    </source>
</reference>
<dbReference type="InterPro" id="IPR050902">
    <property type="entry name" value="ABC_Transporter_SBP"/>
</dbReference>
<dbReference type="Pfam" id="PF01497">
    <property type="entry name" value="Peripla_BP_2"/>
    <property type="match status" value="1"/>
</dbReference>
<dbReference type="PANTHER" id="PTHR30535">
    <property type="entry name" value="VITAMIN B12-BINDING PROTEIN"/>
    <property type="match status" value="1"/>
</dbReference>
<dbReference type="PANTHER" id="PTHR30535:SF34">
    <property type="entry name" value="MOLYBDATE-BINDING PROTEIN MOLA"/>
    <property type="match status" value="1"/>
</dbReference>
<dbReference type="EMBL" id="BMJC01000003">
    <property type="protein sequence ID" value="GGB07991.1"/>
    <property type="molecule type" value="Genomic_DNA"/>
</dbReference>
<comment type="caution">
    <text evidence="3">The sequence shown here is derived from an EMBL/GenBank/DDBJ whole genome shotgun (WGS) entry which is preliminary data.</text>
</comment>
<name>A0A8J2UET5_9BACT</name>
<gene>
    <name evidence="3" type="ORF">GCM10011511_34390</name>
</gene>
<reference evidence="3" key="1">
    <citation type="journal article" date="2014" name="Int. J. Syst. Evol. Microbiol.">
        <title>Complete genome sequence of Corynebacterium casei LMG S-19264T (=DSM 44701T), isolated from a smear-ripened cheese.</title>
        <authorList>
            <consortium name="US DOE Joint Genome Institute (JGI-PGF)"/>
            <person name="Walter F."/>
            <person name="Albersmeier A."/>
            <person name="Kalinowski J."/>
            <person name="Ruckert C."/>
        </authorList>
    </citation>
    <scope>NUCLEOTIDE SEQUENCE</scope>
    <source>
        <strain evidence="3">CGMCC 1.15448</strain>
    </source>
</reference>
<evidence type="ECO:0000313" key="4">
    <source>
        <dbReference type="Proteomes" id="UP000607559"/>
    </source>
</evidence>
<dbReference type="RefSeq" id="WP_188933839.1">
    <property type="nucleotide sequence ID" value="NZ_BMJC01000003.1"/>
</dbReference>
<organism evidence="3 4">
    <name type="scientific">Puia dinghuensis</name>
    <dbReference type="NCBI Taxonomy" id="1792502"/>
    <lineage>
        <taxon>Bacteria</taxon>
        <taxon>Pseudomonadati</taxon>
        <taxon>Bacteroidota</taxon>
        <taxon>Chitinophagia</taxon>
        <taxon>Chitinophagales</taxon>
        <taxon>Chitinophagaceae</taxon>
        <taxon>Puia</taxon>
    </lineage>
</organism>